<evidence type="ECO:0000313" key="12">
    <source>
        <dbReference type="EMBL" id="NMJ41514.1"/>
    </source>
</evidence>
<dbReference type="GO" id="GO:0016002">
    <property type="term" value="F:sulfite reductase activity"/>
    <property type="evidence" value="ECO:0007669"/>
    <property type="project" value="TreeGrafter"/>
</dbReference>
<dbReference type="PROSITE" id="PS00365">
    <property type="entry name" value="NIR_SIR"/>
    <property type="match status" value="1"/>
</dbReference>
<dbReference type="RefSeq" id="WP_170053701.1">
    <property type="nucleotide sequence ID" value="NZ_JABBKX010000002.1"/>
</dbReference>
<keyword evidence="5" id="KW-0349">Heme</keyword>
<dbReference type="EMBL" id="JABBKX010000002">
    <property type="protein sequence ID" value="NMJ41514.1"/>
    <property type="molecule type" value="Genomic_DNA"/>
</dbReference>
<feature type="domain" description="Nitrite/Sulfite reductase ferredoxin-like" evidence="11">
    <location>
        <begin position="70"/>
        <end position="128"/>
    </location>
</feature>
<keyword evidence="13" id="KW-1185">Reference proteome</keyword>
<evidence type="ECO:0000313" key="13">
    <source>
        <dbReference type="Proteomes" id="UP000548582"/>
    </source>
</evidence>
<dbReference type="GO" id="GO:0050311">
    <property type="term" value="F:sulfite reductase (ferredoxin) activity"/>
    <property type="evidence" value="ECO:0007669"/>
    <property type="project" value="TreeGrafter"/>
</dbReference>
<dbReference type="GO" id="GO:0046872">
    <property type="term" value="F:metal ion binding"/>
    <property type="evidence" value="ECO:0007669"/>
    <property type="project" value="UniProtKB-KW"/>
</dbReference>
<keyword evidence="9" id="KW-0411">Iron-sulfur</keyword>
<dbReference type="GO" id="GO:0051539">
    <property type="term" value="F:4 iron, 4 sulfur cluster binding"/>
    <property type="evidence" value="ECO:0007669"/>
    <property type="project" value="UniProtKB-KW"/>
</dbReference>
<comment type="caution">
    <text evidence="12">The sequence shown here is derived from an EMBL/GenBank/DDBJ whole genome shotgun (WGS) entry which is preliminary data.</text>
</comment>
<name>A0A848EAI8_9PROT</name>
<gene>
    <name evidence="12" type="ORF">GWK16_09700</name>
</gene>
<dbReference type="SUPFAM" id="SSF56014">
    <property type="entry name" value="Nitrite and sulphite reductase 4Fe-4S domain-like"/>
    <property type="match status" value="2"/>
</dbReference>
<dbReference type="InterPro" id="IPR045169">
    <property type="entry name" value="NO2/SO3_Rdtase_4Fe4S_prot"/>
</dbReference>
<evidence type="ECO:0000256" key="6">
    <source>
        <dbReference type="ARBA" id="ARBA00022723"/>
    </source>
</evidence>
<evidence type="ECO:0000259" key="11">
    <source>
        <dbReference type="Pfam" id="PF03460"/>
    </source>
</evidence>
<evidence type="ECO:0000259" key="10">
    <source>
        <dbReference type="Pfam" id="PF01077"/>
    </source>
</evidence>
<keyword evidence="8" id="KW-0408">Iron</keyword>
<evidence type="ECO:0000256" key="4">
    <source>
        <dbReference type="ARBA" id="ARBA00022485"/>
    </source>
</evidence>
<comment type="similarity">
    <text evidence="3">Belongs to the nitrite and sulfite reductase 4Fe-4S domain family.</text>
</comment>
<evidence type="ECO:0000256" key="7">
    <source>
        <dbReference type="ARBA" id="ARBA00023002"/>
    </source>
</evidence>
<feature type="domain" description="Nitrite/sulphite reductase 4Fe-4S" evidence="10">
    <location>
        <begin position="173"/>
        <end position="320"/>
    </location>
</feature>
<dbReference type="Pfam" id="PF03460">
    <property type="entry name" value="NIR_SIR_ferr"/>
    <property type="match status" value="1"/>
</dbReference>
<dbReference type="InterPro" id="IPR005117">
    <property type="entry name" value="NiRdtase/SiRdtase_haem-b_fer"/>
</dbReference>
<dbReference type="PRINTS" id="PR00397">
    <property type="entry name" value="SIROHAEM"/>
</dbReference>
<evidence type="ECO:0000256" key="8">
    <source>
        <dbReference type="ARBA" id="ARBA00023004"/>
    </source>
</evidence>
<dbReference type="AlphaFoldDB" id="A0A848EAI8"/>
<reference evidence="12 13" key="1">
    <citation type="submission" date="2020-03" db="EMBL/GenBank/DDBJ databases">
        <authorList>
            <person name="Sun Q."/>
        </authorList>
    </citation>
    <scope>NUCLEOTIDE SEQUENCE [LARGE SCALE GENOMIC DNA]</scope>
    <source>
        <strain evidence="12 13">JC162</strain>
    </source>
</reference>
<evidence type="ECO:0000256" key="5">
    <source>
        <dbReference type="ARBA" id="ARBA00022617"/>
    </source>
</evidence>
<dbReference type="Pfam" id="PF01077">
    <property type="entry name" value="NIR_SIR"/>
    <property type="match status" value="1"/>
</dbReference>
<dbReference type="InterPro" id="IPR036136">
    <property type="entry name" value="Nit/Sulf_reduc_fer-like_dom_sf"/>
</dbReference>
<dbReference type="GO" id="GO:0000103">
    <property type="term" value="P:sulfate assimilation"/>
    <property type="evidence" value="ECO:0007669"/>
    <property type="project" value="TreeGrafter"/>
</dbReference>
<accession>A0A848EAI8</accession>
<sequence length="558" mass="59812">MAGKPSGAETIKADSRALRGTIAEEIAAAEARGGLSEGAYTLLKFHGTYEQFDRDTATERKQRGEDKDWSFMVRVRAPAGRLTAAQWLALDGLAESHADGTLRLTTRQGVQFHGILRQALKPSIAAIHDALMTTLAACGDVVRNVITTAAPRADAIHARLEAEAFRLSSELLPRSRAHHQIFLGEEETAVVEEEPLYGPTYLPRKFKIALAHPSDNTPDLLANDLGFLALTEGGRLTGWIVTVGGGMGMTHNKPATYPRLADAICVIGPDDVLETAKAVVRLSRDHGDRSDRKHARLKYVVAERGVDWVRDRLSADLGRPLQPAPALPRLAVPELLGWHEQDDGRLWLGLPIPAGRVAGPLRAALRAVMQAFAPRPIVTAQQDLLLADIAPQDRQAVTSLLRAHGVTFAEDLTPLARWTLACVALPTCGQSLAEGERVRAPILADVEAALARHGLSGERVSLRITGCPNGCARPYAGDIGVVGRAPGLYTLFVGGDFEGTRLSFQIADKVPQAAIAARLEPLFAAWAADRAPGEGFGDYCARIGQDAARGLLDAKVAA</sequence>
<evidence type="ECO:0000256" key="1">
    <source>
        <dbReference type="ARBA" id="ARBA00001929"/>
    </source>
</evidence>
<dbReference type="PANTHER" id="PTHR11493">
    <property type="entry name" value="SULFITE REDUCTASE [NADPH] SUBUNIT BETA-RELATED"/>
    <property type="match status" value="1"/>
</dbReference>
<protein>
    <submittedName>
        <fullName evidence="12">NADPH-dependent assimilatory sulfite reductase hemoprotein subunit</fullName>
    </submittedName>
</protein>
<dbReference type="PANTHER" id="PTHR11493:SF47">
    <property type="entry name" value="SULFITE REDUCTASE [NADPH] SUBUNIT BETA"/>
    <property type="match status" value="1"/>
</dbReference>
<evidence type="ECO:0000256" key="2">
    <source>
        <dbReference type="ARBA" id="ARBA00001966"/>
    </source>
</evidence>
<comment type="cofactor">
    <cofactor evidence="2">
        <name>[4Fe-4S] cluster</name>
        <dbReference type="ChEBI" id="CHEBI:49883"/>
    </cofactor>
</comment>
<evidence type="ECO:0000256" key="3">
    <source>
        <dbReference type="ARBA" id="ARBA00010429"/>
    </source>
</evidence>
<dbReference type="Gene3D" id="3.30.413.10">
    <property type="entry name" value="Sulfite Reductase Hemoprotein, domain 1"/>
    <property type="match status" value="2"/>
</dbReference>
<dbReference type="Proteomes" id="UP000548582">
    <property type="component" value="Unassembled WGS sequence"/>
</dbReference>
<dbReference type="Gene3D" id="3.90.480.10">
    <property type="entry name" value="Sulfite Reductase Hemoprotein,Domain 2"/>
    <property type="match status" value="1"/>
</dbReference>
<dbReference type="GO" id="GO:0020037">
    <property type="term" value="F:heme binding"/>
    <property type="evidence" value="ECO:0007669"/>
    <property type="project" value="InterPro"/>
</dbReference>
<keyword evidence="4" id="KW-0004">4Fe-4S</keyword>
<proteinExistence type="inferred from homology"/>
<dbReference type="InterPro" id="IPR045854">
    <property type="entry name" value="NO2/SO3_Rdtase_4Fe4S_sf"/>
</dbReference>
<dbReference type="SUPFAM" id="SSF55124">
    <property type="entry name" value="Nitrite/Sulfite reductase N-terminal domain-like"/>
    <property type="match status" value="2"/>
</dbReference>
<organism evidence="12 13">
    <name type="scientific">Neoroseomonas marina</name>
    <dbReference type="NCBI Taxonomy" id="1232220"/>
    <lineage>
        <taxon>Bacteria</taxon>
        <taxon>Pseudomonadati</taxon>
        <taxon>Pseudomonadota</taxon>
        <taxon>Alphaproteobacteria</taxon>
        <taxon>Acetobacterales</taxon>
        <taxon>Acetobacteraceae</taxon>
        <taxon>Neoroseomonas</taxon>
    </lineage>
</organism>
<keyword evidence="6" id="KW-0479">Metal-binding</keyword>
<dbReference type="GO" id="GO:0009337">
    <property type="term" value="C:sulfite reductase complex (NADPH)"/>
    <property type="evidence" value="ECO:0007669"/>
    <property type="project" value="TreeGrafter"/>
</dbReference>
<comment type="cofactor">
    <cofactor evidence="1">
        <name>siroheme</name>
        <dbReference type="ChEBI" id="CHEBI:60052"/>
    </cofactor>
</comment>
<dbReference type="InterPro" id="IPR006067">
    <property type="entry name" value="NO2/SO3_Rdtase_4Fe4S_dom"/>
</dbReference>
<dbReference type="InterPro" id="IPR006066">
    <property type="entry name" value="NO2/SO3_Rdtase_FeS/sirohaem_BS"/>
</dbReference>
<evidence type="ECO:0000256" key="9">
    <source>
        <dbReference type="ARBA" id="ARBA00023014"/>
    </source>
</evidence>
<keyword evidence="7" id="KW-0560">Oxidoreductase</keyword>
<dbReference type="NCBIfam" id="NF010029">
    <property type="entry name" value="PRK13504.1"/>
    <property type="match status" value="1"/>
</dbReference>